<dbReference type="Pfam" id="PF18937">
    <property type="entry name" value="DUF5685"/>
    <property type="match status" value="1"/>
</dbReference>
<evidence type="ECO:0000313" key="1">
    <source>
        <dbReference type="EMBL" id="HIU62918.1"/>
    </source>
</evidence>
<evidence type="ECO:0000313" key="2">
    <source>
        <dbReference type="Proteomes" id="UP000824145"/>
    </source>
</evidence>
<dbReference type="EMBL" id="DVNJ01000020">
    <property type="protein sequence ID" value="HIU62918.1"/>
    <property type="molecule type" value="Genomic_DNA"/>
</dbReference>
<name>A0A9D1SKF1_9FIRM</name>
<dbReference type="Proteomes" id="UP000824145">
    <property type="component" value="Unassembled WGS sequence"/>
</dbReference>
<organism evidence="1 2">
    <name type="scientific">Candidatus Caccalectryoclostridium excrementigallinarum</name>
    <dbReference type="NCBI Taxonomy" id="2840710"/>
    <lineage>
        <taxon>Bacteria</taxon>
        <taxon>Bacillati</taxon>
        <taxon>Bacillota</taxon>
        <taxon>Clostridia</taxon>
        <taxon>Christensenellales</taxon>
        <taxon>Christensenellaceae</taxon>
        <taxon>Christensenellaceae incertae sedis</taxon>
        <taxon>Candidatus Caccalectryoclostridium</taxon>
    </lineage>
</organism>
<reference evidence="1" key="2">
    <citation type="journal article" date="2021" name="PeerJ">
        <title>Extensive microbial diversity within the chicken gut microbiome revealed by metagenomics and culture.</title>
        <authorList>
            <person name="Gilroy R."/>
            <person name="Ravi A."/>
            <person name="Getino M."/>
            <person name="Pursley I."/>
            <person name="Horton D.L."/>
            <person name="Alikhan N.F."/>
            <person name="Baker D."/>
            <person name="Gharbi K."/>
            <person name="Hall N."/>
            <person name="Watson M."/>
            <person name="Adriaenssens E.M."/>
            <person name="Foster-Nyarko E."/>
            <person name="Jarju S."/>
            <person name="Secka A."/>
            <person name="Antonio M."/>
            <person name="Oren A."/>
            <person name="Chaudhuri R.R."/>
            <person name="La Ragione R."/>
            <person name="Hildebrand F."/>
            <person name="Pallen M.J."/>
        </authorList>
    </citation>
    <scope>NUCLEOTIDE SEQUENCE</scope>
    <source>
        <strain evidence="1">9366</strain>
    </source>
</reference>
<comment type="caution">
    <text evidence="1">The sequence shown here is derived from an EMBL/GenBank/DDBJ whole genome shotgun (WGS) entry which is preliminary data.</text>
</comment>
<protein>
    <submittedName>
        <fullName evidence="1">Uncharacterized protein</fullName>
    </submittedName>
</protein>
<accession>A0A9D1SKF1</accession>
<dbReference type="AlphaFoldDB" id="A0A9D1SKF1"/>
<proteinExistence type="predicted"/>
<dbReference type="InterPro" id="IPR043740">
    <property type="entry name" value="DUF5685"/>
</dbReference>
<gene>
    <name evidence="1" type="ORF">IAB07_04015</name>
</gene>
<reference evidence="1" key="1">
    <citation type="submission" date="2020-10" db="EMBL/GenBank/DDBJ databases">
        <authorList>
            <person name="Gilroy R."/>
        </authorList>
    </citation>
    <scope>NUCLEOTIDE SEQUENCE</scope>
    <source>
        <strain evidence="1">9366</strain>
    </source>
</reference>
<sequence>MYGYVVIDKPDMFVKDFALYRAFYCGYCKSVGKKCSQLMRFTTNYDITFLDILLHSVYGREKKLDDQVCVLNPLRKKTIALRDELTDRCIDANNILMHYKLEDDVIDKSGAGRGFLDKVLLRRHYKKAKKNLPESDASCARNYARLRELEKSGCTSTDMAADPFACIMQDMSREIFAEKYGNEIGELFYHLGRWIYLIDAVDDLEKDAKKGAYNPFLAGRKFKDRKTFVEENREELDLIFNSCQGAIMKAFDGISTPLYEGVLTNIIWYGLPAAAKTTIGGNKIAKKSLFGSGIER</sequence>